<dbReference type="AlphaFoldDB" id="A0A3A4PEC5"/>
<gene>
    <name evidence="1" type="ORF">C4520_00855</name>
</gene>
<organism evidence="1 2">
    <name type="scientific">Abyssobacteria bacterium (strain SURF_5)</name>
    <dbReference type="NCBI Taxonomy" id="2093360"/>
    <lineage>
        <taxon>Bacteria</taxon>
        <taxon>Pseudomonadati</taxon>
        <taxon>Candidatus Hydrogenedentota</taxon>
        <taxon>Candidatus Abyssobacteria</taxon>
    </lineage>
</organism>
<evidence type="ECO:0000313" key="1">
    <source>
        <dbReference type="EMBL" id="RJP26294.1"/>
    </source>
</evidence>
<comment type="caution">
    <text evidence="1">The sequence shown here is derived from an EMBL/GenBank/DDBJ whole genome shotgun (WGS) entry which is preliminary data.</text>
</comment>
<reference evidence="1 2" key="1">
    <citation type="journal article" date="2017" name="ISME J.">
        <title>Energy and carbon metabolisms in a deep terrestrial subsurface fluid microbial community.</title>
        <authorList>
            <person name="Momper L."/>
            <person name="Jungbluth S.P."/>
            <person name="Lee M.D."/>
            <person name="Amend J.P."/>
        </authorList>
    </citation>
    <scope>NUCLEOTIDE SEQUENCE [LARGE SCALE GENOMIC DNA]</scope>
    <source>
        <strain evidence="1">SURF_5</strain>
    </source>
</reference>
<dbReference type="Proteomes" id="UP000265882">
    <property type="component" value="Unassembled WGS sequence"/>
</dbReference>
<dbReference type="EMBL" id="QZKU01000010">
    <property type="protein sequence ID" value="RJP26294.1"/>
    <property type="molecule type" value="Genomic_DNA"/>
</dbReference>
<name>A0A3A4PEC5_ABYX5</name>
<proteinExistence type="predicted"/>
<protein>
    <submittedName>
        <fullName evidence="1">Uncharacterized protein</fullName>
    </submittedName>
</protein>
<accession>A0A3A4PEC5</accession>
<evidence type="ECO:0000313" key="2">
    <source>
        <dbReference type="Proteomes" id="UP000265882"/>
    </source>
</evidence>
<sequence length="64" mass="7184">MGASRRAPTSAFIGVHLRIRNLVVSLLLCGKVQLFFSAQKSTFRYRILISKPSFACIGVHSRFE</sequence>